<evidence type="ECO:0000313" key="2">
    <source>
        <dbReference type="WBParaSite" id="SVE_0133500.1"/>
    </source>
</evidence>
<dbReference type="PANTHER" id="PTHR33050:SF7">
    <property type="entry name" value="RIBONUCLEASE H"/>
    <property type="match status" value="1"/>
</dbReference>
<dbReference type="WBParaSite" id="SVE_0133500.1">
    <property type="protein sequence ID" value="SVE_0133500.1"/>
    <property type="gene ID" value="SVE_0133500"/>
</dbReference>
<reference evidence="2" key="2">
    <citation type="submission" date="2015-08" db="UniProtKB">
        <authorList>
            <consortium name="WormBaseParasite"/>
        </authorList>
    </citation>
    <scope>IDENTIFICATION</scope>
</reference>
<dbReference type="CDD" id="cd09275">
    <property type="entry name" value="RNase_HI_RT_DIRS1"/>
    <property type="match status" value="1"/>
</dbReference>
<keyword evidence="1" id="KW-1185">Reference proteome</keyword>
<sequence>MHLFYEKFTKKPTATTSKLRLVVNAKPLNKWLCMDKCKFKMESIKYLPKLREVKDYYTKLDLTSAYVSVKVSPDSAKWLDSNPSRKILYDDPICTTISDASQAGWGGHATNIQLLPISRSFPEILDDSNNTISLVSQHINIKELYESIATIKHYVMLADLHDCKIQVKTDNMASLGALLKGSSSNKIMNILLKSHNTLLINRRLSLTLSHIVGHHNTLADLESRRLNTAGEATIKRTIIEYLRTKIIMFDLFATKQNAIVNDYFSLLENKDAFHYSWSELDILHAYPPQNLVARTIRKLIHDKLEKCYLLIHIWDSQIYYPLVKNKLKLLKVFNNNNINFPENNKQLKRSLKVGIYLYSRRN</sequence>
<dbReference type="AlphaFoldDB" id="A0A0K0EXT0"/>
<dbReference type="PANTHER" id="PTHR33050">
    <property type="entry name" value="REVERSE TRANSCRIPTASE DOMAIN-CONTAINING PROTEIN"/>
    <property type="match status" value="1"/>
</dbReference>
<proteinExistence type="predicted"/>
<dbReference type="InterPro" id="IPR052055">
    <property type="entry name" value="Hepadnavirus_pol/RT"/>
</dbReference>
<evidence type="ECO:0000313" key="1">
    <source>
        <dbReference type="Proteomes" id="UP000035680"/>
    </source>
</evidence>
<dbReference type="Proteomes" id="UP000035680">
    <property type="component" value="Unassembled WGS sequence"/>
</dbReference>
<accession>A0A0K0EXT0</accession>
<reference evidence="1" key="1">
    <citation type="submission" date="2014-07" db="EMBL/GenBank/DDBJ databases">
        <authorList>
            <person name="Martin A.A"/>
            <person name="De Silva N."/>
        </authorList>
    </citation>
    <scope>NUCLEOTIDE SEQUENCE</scope>
</reference>
<protein>
    <submittedName>
        <fullName evidence="2">RNase H domain-containing protein</fullName>
    </submittedName>
</protein>
<name>A0A0K0EXT0_STRVS</name>
<dbReference type="SUPFAM" id="SSF56672">
    <property type="entry name" value="DNA/RNA polymerases"/>
    <property type="match status" value="1"/>
</dbReference>
<dbReference type="InterPro" id="IPR043502">
    <property type="entry name" value="DNA/RNA_pol_sf"/>
</dbReference>
<dbReference type="STRING" id="75913.A0A0K0EXT0"/>
<organism evidence="1 2">
    <name type="scientific">Strongyloides venezuelensis</name>
    <name type="common">Threadworm</name>
    <dbReference type="NCBI Taxonomy" id="75913"/>
    <lineage>
        <taxon>Eukaryota</taxon>
        <taxon>Metazoa</taxon>
        <taxon>Ecdysozoa</taxon>
        <taxon>Nematoda</taxon>
        <taxon>Chromadorea</taxon>
        <taxon>Rhabditida</taxon>
        <taxon>Tylenchina</taxon>
        <taxon>Panagrolaimomorpha</taxon>
        <taxon>Strongyloidoidea</taxon>
        <taxon>Strongyloididae</taxon>
        <taxon>Strongyloides</taxon>
    </lineage>
</organism>